<name>A0A7X0H8G6_9BACT</name>
<comment type="similarity">
    <text evidence="1">Belongs to the glycosyl hydrolase 2 family.</text>
</comment>
<dbReference type="Proteomes" id="UP000541810">
    <property type="component" value="Unassembled WGS sequence"/>
</dbReference>
<evidence type="ECO:0000256" key="3">
    <source>
        <dbReference type="ARBA" id="ARBA00023295"/>
    </source>
</evidence>
<evidence type="ECO:0000313" key="9">
    <source>
        <dbReference type="EMBL" id="MBB6431209.1"/>
    </source>
</evidence>
<evidence type="ECO:0000259" key="8">
    <source>
        <dbReference type="Pfam" id="PF18565"/>
    </source>
</evidence>
<dbReference type="InterPro" id="IPR006101">
    <property type="entry name" value="Glyco_hydro_2"/>
</dbReference>
<dbReference type="Pfam" id="PF18565">
    <property type="entry name" value="Glyco_hydro2_C5"/>
    <property type="match status" value="1"/>
</dbReference>
<feature type="domain" description="Glycosyl hydrolases family 2 sugar binding" evidence="6">
    <location>
        <begin position="66"/>
        <end position="160"/>
    </location>
</feature>
<dbReference type="InterPro" id="IPR013783">
    <property type="entry name" value="Ig-like_fold"/>
</dbReference>
<evidence type="ECO:0000259" key="5">
    <source>
        <dbReference type="Pfam" id="PF02836"/>
    </source>
</evidence>
<keyword evidence="3" id="KW-0326">Glycosidase</keyword>
<dbReference type="Pfam" id="PF02837">
    <property type="entry name" value="Glyco_hydro_2_N"/>
    <property type="match status" value="1"/>
</dbReference>
<evidence type="ECO:0000259" key="7">
    <source>
        <dbReference type="Pfam" id="PF16355"/>
    </source>
</evidence>
<dbReference type="Pfam" id="PF02836">
    <property type="entry name" value="Glyco_hydro_2_C"/>
    <property type="match status" value="1"/>
</dbReference>
<dbReference type="RefSeq" id="WP_184678696.1">
    <property type="nucleotide sequence ID" value="NZ_JACHGY010000001.1"/>
</dbReference>
<gene>
    <name evidence="9" type="ORF">HNQ40_003015</name>
</gene>
<feature type="domain" description="Glycoside hydrolase family 2 catalytic" evidence="5">
    <location>
        <begin position="282"/>
        <end position="416"/>
    </location>
</feature>
<dbReference type="InterPro" id="IPR040605">
    <property type="entry name" value="Glyco_hydro2_dom5"/>
</dbReference>
<organism evidence="9 10">
    <name type="scientific">Algisphaera agarilytica</name>
    <dbReference type="NCBI Taxonomy" id="1385975"/>
    <lineage>
        <taxon>Bacteria</taxon>
        <taxon>Pseudomonadati</taxon>
        <taxon>Planctomycetota</taxon>
        <taxon>Phycisphaerae</taxon>
        <taxon>Phycisphaerales</taxon>
        <taxon>Phycisphaeraceae</taxon>
        <taxon>Algisphaera</taxon>
    </lineage>
</organism>
<dbReference type="InterPro" id="IPR036156">
    <property type="entry name" value="Beta-gal/glucu_dom_sf"/>
</dbReference>
<reference evidence="9 10" key="1">
    <citation type="submission" date="2020-08" db="EMBL/GenBank/DDBJ databases">
        <title>Genomic Encyclopedia of Type Strains, Phase IV (KMG-IV): sequencing the most valuable type-strain genomes for metagenomic binning, comparative biology and taxonomic classification.</title>
        <authorList>
            <person name="Goeker M."/>
        </authorList>
    </citation>
    <scope>NUCLEOTIDE SEQUENCE [LARGE SCALE GENOMIC DNA]</scope>
    <source>
        <strain evidence="9 10">DSM 103725</strain>
    </source>
</reference>
<dbReference type="InterPro" id="IPR006104">
    <property type="entry name" value="Glyco_hydro_2_N"/>
</dbReference>
<dbReference type="InterPro" id="IPR017853">
    <property type="entry name" value="GH"/>
</dbReference>
<dbReference type="SUPFAM" id="SSF49785">
    <property type="entry name" value="Galactose-binding domain-like"/>
    <property type="match status" value="1"/>
</dbReference>
<dbReference type="PRINTS" id="PR00132">
    <property type="entry name" value="GLHYDRLASE2"/>
</dbReference>
<dbReference type="Gene3D" id="3.20.20.80">
    <property type="entry name" value="Glycosidases"/>
    <property type="match status" value="1"/>
</dbReference>
<evidence type="ECO:0000259" key="6">
    <source>
        <dbReference type="Pfam" id="PF02837"/>
    </source>
</evidence>
<evidence type="ECO:0008006" key="11">
    <source>
        <dbReference type="Google" id="ProtNLM"/>
    </source>
</evidence>
<dbReference type="EMBL" id="JACHGY010000001">
    <property type="protein sequence ID" value="MBB6431209.1"/>
    <property type="molecule type" value="Genomic_DNA"/>
</dbReference>
<accession>A0A7X0H8G6</accession>
<dbReference type="PANTHER" id="PTHR42732">
    <property type="entry name" value="BETA-GALACTOSIDASE"/>
    <property type="match status" value="1"/>
</dbReference>
<dbReference type="Pfam" id="PF16355">
    <property type="entry name" value="DUF4982"/>
    <property type="match status" value="1"/>
</dbReference>
<dbReference type="InterPro" id="IPR051913">
    <property type="entry name" value="GH2_Domain-Containing"/>
</dbReference>
<evidence type="ECO:0000313" key="10">
    <source>
        <dbReference type="Proteomes" id="UP000541810"/>
    </source>
</evidence>
<dbReference type="InterPro" id="IPR032311">
    <property type="entry name" value="DUF4982"/>
</dbReference>
<dbReference type="PANTHER" id="PTHR42732:SF1">
    <property type="entry name" value="BETA-MANNOSIDASE"/>
    <property type="match status" value="1"/>
</dbReference>
<dbReference type="Gene3D" id="2.60.40.10">
    <property type="entry name" value="Immunoglobulins"/>
    <property type="match status" value="3"/>
</dbReference>
<dbReference type="AlphaFoldDB" id="A0A7X0H8G6"/>
<feature type="domain" description="DUF4982" evidence="7">
    <location>
        <begin position="649"/>
        <end position="706"/>
    </location>
</feature>
<comment type="caution">
    <text evidence="9">The sequence shown here is derived from an EMBL/GenBank/DDBJ whole genome shotgun (WGS) entry which is preliminary data.</text>
</comment>
<keyword evidence="2" id="KW-0378">Hydrolase</keyword>
<dbReference type="GO" id="GO:0005975">
    <property type="term" value="P:carbohydrate metabolic process"/>
    <property type="evidence" value="ECO:0007669"/>
    <property type="project" value="InterPro"/>
</dbReference>
<dbReference type="InterPro" id="IPR008964">
    <property type="entry name" value="Invasin/intimin_cell_adhesion"/>
</dbReference>
<dbReference type="InterPro" id="IPR006102">
    <property type="entry name" value="Ig-like_GH2"/>
</dbReference>
<dbReference type="SUPFAM" id="SSF49303">
    <property type="entry name" value="beta-Galactosidase/glucuronidase domain"/>
    <property type="match status" value="1"/>
</dbReference>
<dbReference type="SUPFAM" id="SSF51445">
    <property type="entry name" value="(Trans)glycosidases"/>
    <property type="match status" value="1"/>
</dbReference>
<protein>
    <recommendedName>
        <fullName evidence="11">Beta-galactosidase</fullName>
    </recommendedName>
</protein>
<dbReference type="SUPFAM" id="SSF49373">
    <property type="entry name" value="Invasin/intimin cell-adhesion fragments"/>
    <property type="match status" value="1"/>
</dbReference>
<evidence type="ECO:0000256" key="2">
    <source>
        <dbReference type="ARBA" id="ARBA00022801"/>
    </source>
</evidence>
<keyword evidence="10" id="KW-1185">Reference proteome</keyword>
<dbReference type="InterPro" id="IPR008979">
    <property type="entry name" value="Galactose-bd-like_sf"/>
</dbReference>
<dbReference type="Pfam" id="PF00703">
    <property type="entry name" value="Glyco_hydro_2"/>
    <property type="match status" value="1"/>
</dbReference>
<proteinExistence type="inferred from homology"/>
<feature type="domain" description="Glycoside hydrolase family 2" evidence="8">
    <location>
        <begin position="720"/>
        <end position="821"/>
    </location>
</feature>
<dbReference type="Gene3D" id="2.60.120.260">
    <property type="entry name" value="Galactose-binding domain-like"/>
    <property type="match status" value="1"/>
</dbReference>
<dbReference type="InterPro" id="IPR006103">
    <property type="entry name" value="Glyco_hydro_2_cat"/>
</dbReference>
<dbReference type="GO" id="GO:0004553">
    <property type="term" value="F:hydrolase activity, hydrolyzing O-glycosyl compounds"/>
    <property type="evidence" value="ECO:0007669"/>
    <property type="project" value="InterPro"/>
</dbReference>
<evidence type="ECO:0000256" key="1">
    <source>
        <dbReference type="ARBA" id="ARBA00007401"/>
    </source>
</evidence>
<feature type="domain" description="Glycoside hydrolase family 2 immunoglobulin-like beta-sandwich" evidence="4">
    <location>
        <begin position="172"/>
        <end position="275"/>
    </location>
</feature>
<evidence type="ECO:0000259" key="4">
    <source>
        <dbReference type="Pfam" id="PF00703"/>
    </source>
</evidence>
<sequence length="837" mass="92962">MSQSASSPRTSNFNHGWRFNLGDVDAASQSSFDDGAWRSLSLPHDWSVEHPFDEKLEGCTGYLPGGIGWYRKTFATPESVPGGRTLVVFDGVYNRSEIWINGKSLGFRPYGYVPIVLDLTDHLADAGGENVLAVRVDHSHYGDSRWYTGSGIYRDVELIQVGPTHIPVWGTFVTTPKVTDDEAQVQIETQINHTGSEAGGGSLSTSILDPQGNEVAKASESVSLAGGSQQAVTQQLAVAQPKRWGIETPHMYRAVTTLEKGGEVVDRYETPFGIRTIQFDKHKGFFLNEEHTLIKGVCLHHDGGLVGAAVPLGVWRRRLLTLREGGCNAIRTAHNPPSAEFLDLCDEMGFLVQDEFYDEWDNPKDKRQNCNEKERDDIVAGHDEFFQEWAERDLKDTMLRDRNHPCVFQWSIGNEIEWTYPNYSKATGFFDMDWTGNYFWSQPPIGPEEIKKRILETETGENGEHVCATTAQKLAAWTRELDSTRPITANCILPSASHASGYADALDVVGYSYRRVMYDYGQEISDKCIMGTENVPHWHEWKAVLDREFISGLFLWTGIDYMGESNKKWPTKSTRSGLLSTAGFAKPSYHLYKTLWSDDPHAQLFTIPLEDSVYEVGGDGELVEKEPGSWERRLWFWHPLNPHWEYEPGQKIVVEAMTNMPSAELLLNGEKLGARKLEDQDDRICRWLVEYQPGELSIQATDGQATAEHTLAAPGAVADISLSVDREQLVADGRDVAHVVAQLVDAEGRPVRSDEREIVFELGEGLRLLGVDNGAHDNTQSYTSDRLVTHHGRALLVVQAAAEASQVSITATTAGAASASVSLELTGSSDTGVLQPA</sequence>